<name>A0A4Y7TD68_COPMI</name>
<comment type="caution">
    <text evidence="2">The sequence shown here is derived from an EMBL/GenBank/DDBJ whole genome shotgun (WGS) entry which is preliminary data.</text>
</comment>
<evidence type="ECO:0008006" key="4">
    <source>
        <dbReference type="Google" id="ProtNLM"/>
    </source>
</evidence>
<proteinExistence type="predicted"/>
<dbReference type="OrthoDB" id="124582at2759"/>
<gene>
    <name evidence="2" type="ORF">FA13DRAFT_1791244</name>
</gene>
<dbReference type="STRING" id="71717.A0A4Y7TD68"/>
<feature type="compositionally biased region" description="Polar residues" evidence="1">
    <location>
        <begin position="927"/>
        <end position="938"/>
    </location>
</feature>
<sequence length="967" mass="106290">MSIPEQLMLEGLPKNGDLINTLYDALKGINSESSGSFYHCSTDANTPNPGLSIEGLGLIGLPLDEQRAQAIISRAAQAPFGKGTETLVDKTVRDTWEIDPASVSILNPEWGEYMDHVASQTVWGEYGPCCLSNGMGLFGRRAFYNKTAMRAAQASGVPDRLPVRQAIKWIRLVADPSFSLAFSLTKIPSSRTECSPPSLLSFPPPSKGGEVHVSHAGETKILDVSPNTAFSTSVLAWYTDVMHEVKPVTSGYRLALSYNLIHTSPNKPQPVLPTADSTQAALRQCLQKWKDDRFLCTTGDQPLTAYLLDHQYSTNDLDRGLKALKGKDANMLSQLLPIAKDLGFAVGIGNCTRRVKVYGNDMGGEYACSKRRKYGPDGVAYEVEDDTPEMVEVDEEDYEVAHFVFKDFSLNRESLVPEDLFGDSAPDETDYEGYQGNEAGTLEHWYRHSVLILYQLKDEIDLAISFNGSKWALEQLKHSHGEKTDQIIVALLQSLGSYGGPGPEVPWAIMENAITRQRVEWCNKALPYCDQAMDTWIGRALDVFELDAIKPGLTHLMERKSGLKARFTDTLSSYRAAATSDIPTFIEVVQKSRAEVLEQSVLPNLSKMGSYEFLVALINALNNHRATLEPTEGQEKAAIRSAIRQALLLAIPQWQLTESTPCYHRYYSYGTPGIKADRLPTLINLCFDTSNPDLYALNLCIPLLNNLLELLSDEARSKARFKDIYIPLIPQLKGVLAKHRQPLMAHPFDSFLKLVTACYLSHVLAPRVPKTLTASLPVARNAGCGHCAECRQLKAFINNTTPEHRFQAHMTIRKHLEVVITKAKISDIVTPQTVKTSSPHTLLLTKDPKLVTQLAWKEAQANVSTFLRSVGSEDELKTLIGKSYGDVGMALRGTKVFAMPERLIDSGDSGSTKSVPPTTILEPGASAQASAATPTHNPAVSAADAVAGRKRKHQDPPANTIAVIDLT</sequence>
<evidence type="ECO:0000313" key="2">
    <source>
        <dbReference type="EMBL" id="TEB31951.1"/>
    </source>
</evidence>
<reference evidence="2 3" key="1">
    <citation type="journal article" date="2019" name="Nat. Ecol. Evol.">
        <title>Megaphylogeny resolves global patterns of mushroom evolution.</title>
        <authorList>
            <person name="Varga T."/>
            <person name="Krizsan K."/>
            <person name="Foldi C."/>
            <person name="Dima B."/>
            <person name="Sanchez-Garcia M."/>
            <person name="Sanchez-Ramirez S."/>
            <person name="Szollosi G.J."/>
            <person name="Szarkandi J.G."/>
            <person name="Papp V."/>
            <person name="Albert L."/>
            <person name="Andreopoulos W."/>
            <person name="Angelini C."/>
            <person name="Antonin V."/>
            <person name="Barry K.W."/>
            <person name="Bougher N.L."/>
            <person name="Buchanan P."/>
            <person name="Buyck B."/>
            <person name="Bense V."/>
            <person name="Catcheside P."/>
            <person name="Chovatia M."/>
            <person name="Cooper J."/>
            <person name="Damon W."/>
            <person name="Desjardin D."/>
            <person name="Finy P."/>
            <person name="Geml J."/>
            <person name="Haridas S."/>
            <person name="Hughes K."/>
            <person name="Justo A."/>
            <person name="Karasinski D."/>
            <person name="Kautmanova I."/>
            <person name="Kiss B."/>
            <person name="Kocsube S."/>
            <person name="Kotiranta H."/>
            <person name="LaButti K.M."/>
            <person name="Lechner B.E."/>
            <person name="Liimatainen K."/>
            <person name="Lipzen A."/>
            <person name="Lukacs Z."/>
            <person name="Mihaltcheva S."/>
            <person name="Morgado L.N."/>
            <person name="Niskanen T."/>
            <person name="Noordeloos M.E."/>
            <person name="Ohm R.A."/>
            <person name="Ortiz-Santana B."/>
            <person name="Ovrebo C."/>
            <person name="Racz N."/>
            <person name="Riley R."/>
            <person name="Savchenko A."/>
            <person name="Shiryaev A."/>
            <person name="Soop K."/>
            <person name="Spirin V."/>
            <person name="Szebenyi C."/>
            <person name="Tomsovsky M."/>
            <person name="Tulloss R.E."/>
            <person name="Uehling J."/>
            <person name="Grigoriev I.V."/>
            <person name="Vagvolgyi C."/>
            <person name="Papp T."/>
            <person name="Martin F.M."/>
            <person name="Miettinen O."/>
            <person name="Hibbett D.S."/>
            <person name="Nagy L.G."/>
        </authorList>
    </citation>
    <scope>NUCLEOTIDE SEQUENCE [LARGE SCALE GENOMIC DNA]</scope>
    <source>
        <strain evidence="2 3">FP101781</strain>
    </source>
</reference>
<feature type="compositionally biased region" description="Polar residues" evidence="1">
    <location>
        <begin position="908"/>
        <end position="917"/>
    </location>
</feature>
<keyword evidence="3" id="KW-1185">Reference proteome</keyword>
<evidence type="ECO:0000256" key="1">
    <source>
        <dbReference type="SAM" id="MobiDB-lite"/>
    </source>
</evidence>
<dbReference type="EMBL" id="QPFP01000017">
    <property type="protein sequence ID" value="TEB31951.1"/>
    <property type="molecule type" value="Genomic_DNA"/>
</dbReference>
<dbReference type="Proteomes" id="UP000298030">
    <property type="component" value="Unassembled WGS sequence"/>
</dbReference>
<dbReference type="PANTHER" id="PTHR33099:SF7">
    <property type="entry name" value="MYND-TYPE DOMAIN-CONTAINING PROTEIN"/>
    <property type="match status" value="1"/>
</dbReference>
<evidence type="ECO:0000313" key="3">
    <source>
        <dbReference type="Proteomes" id="UP000298030"/>
    </source>
</evidence>
<dbReference type="AlphaFoldDB" id="A0A4Y7TD68"/>
<organism evidence="2 3">
    <name type="scientific">Coprinellus micaceus</name>
    <name type="common">Glistening ink-cap mushroom</name>
    <name type="synonym">Coprinus micaceus</name>
    <dbReference type="NCBI Taxonomy" id="71717"/>
    <lineage>
        <taxon>Eukaryota</taxon>
        <taxon>Fungi</taxon>
        <taxon>Dikarya</taxon>
        <taxon>Basidiomycota</taxon>
        <taxon>Agaricomycotina</taxon>
        <taxon>Agaricomycetes</taxon>
        <taxon>Agaricomycetidae</taxon>
        <taxon>Agaricales</taxon>
        <taxon>Agaricineae</taxon>
        <taxon>Psathyrellaceae</taxon>
        <taxon>Coprinellus</taxon>
    </lineage>
</organism>
<dbReference type="PANTHER" id="PTHR33099">
    <property type="entry name" value="FE2OG DIOXYGENASE DOMAIN-CONTAINING PROTEIN"/>
    <property type="match status" value="1"/>
</dbReference>
<dbReference type="Gene3D" id="2.60.120.620">
    <property type="entry name" value="q2cbj1_9rhob like domain"/>
    <property type="match status" value="1"/>
</dbReference>
<feature type="region of interest" description="Disordered" evidence="1">
    <location>
        <begin position="905"/>
        <end position="959"/>
    </location>
</feature>
<accession>A0A4Y7TD68</accession>
<protein>
    <recommendedName>
        <fullName evidence="4">Prolyl 4-hydroxylase alpha subunit Fe(2+) 2OG dioxygenase domain-containing protein</fullName>
    </recommendedName>
</protein>